<dbReference type="EMBL" id="JEWH01000022">
    <property type="protein sequence ID" value="EXB05665.1"/>
    <property type="molecule type" value="Genomic_DNA"/>
</dbReference>
<sequence>MKRFFLATLILVCSNAMAEGEGRFAEYTVKPSESLNDIAKRNGTTWAKLAEDNDLPDPPTVYVGQKLAIMKKMNKDEYLAAIAKTRPTCSSKEECDKKMEAAHLWVSKYADYKIRSSNNVLIETYAPREFTGEIIVKVSKEPYGKGTYAIVANMSCNNPNMTKPYDSMTSCKRNVYKEIIKFNDFVSSY</sequence>
<dbReference type="CDD" id="cd00118">
    <property type="entry name" value="LysM"/>
    <property type="match status" value="1"/>
</dbReference>
<gene>
    <name evidence="3" type="ORF">J512_1987</name>
</gene>
<dbReference type="PROSITE" id="PS51782">
    <property type="entry name" value="LYSM"/>
    <property type="match status" value="1"/>
</dbReference>
<dbReference type="SUPFAM" id="SSF54106">
    <property type="entry name" value="LysM domain"/>
    <property type="match status" value="1"/>
</dbReference>
<dbReference type="AlphaFoldDB" id="A0A009HRS0"/>
<dbReference type="PATRIC" id="fig|1310613.3.peg.1908"/>
<dbReference type="SMART" id="SM00257">
    <property type="entry name" value="LysM"/>
    <property type="match status" value="1"/>
</dbReference>
<accession>A0A009HRS0</accession>
<protein>
    <submittedName>
        <fullName evidence="3">LysM domain protein</fullName>
    </submittedName>
</protein>
<evidence type="ECO:0000256" key="1">
    <source>
        <dbReference type="SAM" id="SignalP"/>
    </source>
</evidence>
<dbReference type="Gene3D" id="3.10.350.10">
    <property type="entry name" value="LysM domain"/>
    <property type="match status" value="1"/>
</dbReference>
<keyword evidence="1" id="KW-0732">Signal</keyword>
<evidence type="ECO:0000313" key="3">
    <source>
        <dbReference type="EMBL" id="EXB05665.1"/>
    </source>
</evidence>
<evidence type="ECO:0000313" key="4">
    <source>
        <dbReference type="Proteomes" id="UP000020595"/>
    </source>
</evidence>
<feature type="chain" id="PRO_5001446370" evidence="1">
    <location>
        <begin position="19"/>
        <end position="189"/>
    </location>
</feature>
<proteinExistence type="predicted"/>
<feature type="domain" description="LysM" evidence="2">
    <location>
        <begin position="25"/>
        <end position="69"/>
    </location>
</feature>
<name>A0A009HRS0_ACIB9</name>
<organism evidence="3 4">
    <name type="scientific">Acinetobacter baumannii (strain 1295743)</name>
    <dbReference type="NCBI Taxonomy" id="1310613"/>
    <lineage>
        <taxon>Bacteria</taxon>
        <taxon>Pseudomonadati</taxon>
        <taxon>Pseudomonadota</taxon>
        <taxon>Gammaproteobacteria</taxon>
        <taxon>Moraxellales</taxon>
        <taxon>Moraxellaceae</taxon>
        <taxon>Acinetobacter</taxon>
        <taxon>Acinetobacter calcoaceticus/baumannii complex</taxon>
    </lineage>
</organism>
<dbReference type="InterPro" id="IPR018392">
    <property type="entry name" value="LysM"/>
</dbReference>
<dbReference type="InterPro" id="IPR036779">
    <property type="entry name" value="LysM_dom_sf"/>
</dbReference>
<reference evidence="3 4" key="1">
    <citation type="submission" date="2014-02" db="EMBL/GenBank/DDBJ databases">
        <title>Comparative genomics and transcriptomics to identify genetic mechanisms underlying the emergence of carbapenem resistant Acinetobacter baumannii (CRAb).</title>
        <authorList>
            <person name="Harris A.D."/>
            <person name="Johnson K.J."/>
            <person name="George J."/>
            <person name="Shefchek K."/>
            <person name="Daugherty S.C."/>
            <person name="Parankush S."/>
            <person name="Sadzewicz L."/>
            <person name="Tallon L."/>
            <person name="Sengamalay N."/>
            <person name="Hazen T.H."/>
            <person name="Rasko D.A."/>
        </authorList>
    </citation>
    <scope>NUCLEOTIDE SEQUENCE [LARGE SCALE GENOMIC DNA]</scope>
    <source>
        <strain evidence="3 4">1295743</strain>
    </source>
</reference>
<dbReference type="Proteomes" id="UP000020595">
    <property type="component" value="Unassembled WGS sequence"/>
</dbReference>
<feature type="signal peptide" evidence="1">
    <location>
        <begin position="1"/>
        <end position="18"/>
    </location>
</feature>
<dbReference type="Pfam" id="PF01476">
    <property type="entry name" value="LysM"/>
    <property type="match status" value="1"/>
</dbReference>
<dbReference type="RefSeq" id="WP_000819257.1">
    <property type="nucleotide sequence ID" value="NZ_JEWH01000022.1"/>
</dbReference>
<comment type="caution">
    <text evidence="3">The sequence shown here is derived from an EMBL/GenBank/DDBJ whole genome shotgun (WGS) entry which is preliminary data.</text>
</comment>
<evidence type="ECO:0000259" key="2">
    <source>
        <dbReference type="PROSITE" id="PS51782"/>
    </source>
</evidence>